<dbReference type="SUPFAM" id="SSF52540">
    <property type="entry name" value="P-loop containing nucleoside triphosphate hydrolases"/>
    <property type="match status" value="1"/>
</dbReference>
<evidence type="ECO:0000313" key="9">
    <source>
        <dbReference type="EMBL" id="KAJ3839416.1"/>
    </source>
</evidence>
<dbReference type="GO" id="GO:0000724">
    <property type="term" value="P:double-strand break repair via homologous recombination"/>
    <property type="evidence" value="ECO:0007669"/>
    <property type="project" value="TreeGrafter"/>
</dbReference>
<dbReference type="Pfam" id="PF00271">
    <property type="entry name" value="Helicase_C"/>
    <property type="match status" value="1"/>
</dbReference>
<organism evidence="9 10">
    <name type="scientific">Lentinula raphanica</name>
    <dbReference type="NCBI Taxonomy" id="153919"/>
    <lineage>
        <taxon>Eukaryota</taxon>
        <taxon>Fungi</taxon>
        <taxon>Dikarya</taxon>
        <taxon>Basidiomycota</taxon>
        <taxon>Agaricomycotina</taxon>
        <taxon>Agaricomycetes</taxon>
        <taxon>Agaricomycetidae</taxon>
        <taxon>Agaricales</taxon>
        <taxon>Marasmiineae</taxon>
        <taxon>Omphalotaceae</taxon>
        <taxon>Lentinula</taxon>
    </lineage>
</organism>
<dbReference type="InterPro" id="IPR001650">
    <property type="entry name" value="Helicase_C-like"/>
</dbReference>
<dbReference type="GO" id="GO:0005524">
    <property type="term" value="F:ATP binding"/>
    <property type="evidence" value="ECO:0007669"/>
    <property type="project" value="UniProtKB-KW"/>
</dbReference>
<dbReference type="PROSITE" id="PS51194">
    <property type="entry name" value="HELICASE_CTER"/>
    <property type="match status" value="1"/>
</dbReference>
<comment type="caution">
    <text evidence="9">The sequence shown here is derived from an EMBL/GenBank/DDBJ whole genome shotgun (WGS) entry which is preliminary data.</text>
</comment>
<dbReference type="GO" id="GO:0005694">
    <property type="term" value="C:chromosome"/>
    <property type="evidence" value="ECO:0007669"/>
    <property type="project" value="TreeGrafter"/>
</dbReference>
<comment type="similarity">
    <text evidence="1">Belongs to the helicase family. RecQ subfamily.</text>
</comment>
<evidence type="ECO:0000259" key="8">
    <source>
        <dbReference type="PROSITE" id="PS51194"/>
    </source>
</evidence>
<dbReference type="InterPro" id="IPR014001">
    <property type="entry name" value="Helicase_ATP-bd"/>
</dbReference>
<evidence type="ECO:0000256" key="3">
    <source>
        <dbReference type="ARBA" id="ARBA00022840"/>
    </source>
</evidence>
<dbReference type="Gene3D" id="3.40.50.300">
    <property type="entry name" value="P-loop containing nucleotide triphosphate hydrolases"/>
    <property type="match status" value="2"/>
</dbReference>
<evidence type="ECO:0000256" key="2">
    <source>
        <dbReference type="ARBA" id="ARBA00022741"/>
    </source>
</evidence>
<dbReference type="AlphaFoldDB" id="A0AA38UFL8"/>
<reference evidence="9" key="1">
    <citation type="submission" date="2022-08" db="EMBL/GenBank/DDBJ databases">
        <authorList>
            <consortium name="DOE Joint Genome Institute"/>
            <person name="Min B."/>
            <person name="Riley R."/>
            <person name="Sierra-Patev S."/>
            <person name="Naranjo-Ortiz M."/>
            <person name="Looney B."/>
            <person name="Konkel Z."/>
            <person name="Slot J.C."/>
            <person name="Sakamoto Y."/>
            <person name="Steenwyk J.L."/>
            <person name="Rokas A."/>
            <person name="Carro J."/>
            <person name="Camarero S."/>
            <person name="Ferreira P."/>
            <person name="Molpeceres G."/>
            <person name="Ruiz-Duenas F.J."/>
            <person name="Serrano A."/>
            <person name="Henrissat B."/>
            <person name="Drula E."/>
            <person name="Hughes K.W."/>
            <person name="Mata J.L."/>
            <person name="Ishikawa N.K."/>
            <person name="Vargas-Isla R."/>
            <person name="Ushijima S."/>
            <person name="Smith C.A."/>
            <person name="Ahrendt S."/>
            <person name="Andreopoulos W."/>
            <person name="He G."/>
            <person name="Labutti K."/>
            <person name="Lipzen A."/>
            <person name="Ng V."/>
            <person name="Sandor L."/>
            <person name="Barry K."/>
            <person name="Martinez A.T."/>
            <person name="Xiao Y."/>
            <person name="Gibbons J.G."/>
            <person name="Terashima K."/>
            <person name="Hibbett D.S."/>
            <person name="Grigoriev I.V."/>
        </authorList>
    </citation>
    <scope>NUCLEOTIDE SEQUENCE</scope>
    <source>
        <strain evidence="9">TFB9207</strain>
    </source>
</reference>
<dbReference type="InterPro" id="IPR027417">
    <property type="entry name" value="P-loop_NTPase"/>
</dbReference>
<gene>
    <name evidence="9" type="ORF">F5878DRAFT_660317</name>
</gene>
<dbReference type="EC" id="5.6.2.4" evidence="5"/>
<evidence type="ECO:0000256" key="1">
    <source>
        <dbReference type="ARBA" id="ARBA00005446"/>
    </source>
</evidence>
<keyword evidence="6" id="KW-0472">Membrane</keyword>
<dbReference type="PROSITE" id="PS51192">
    <property type="entry name" value="HELICASE_ATP_BIND_1"/>
    <property type="match status" value="1"/>
</dbReference>
<evidence type="ECO:0000256" key="5">
    <source>
        <dbReference type="ARBA" id="ARBA00034808"/>
    </source>
</evidence>
<keyword evidence="6" id="KW-1133">Transmembrane helix</keyword>
<protein>
    <recommendedName>
        <fullName evidence="5">DNA 3'-5' helicase</fullName>
        <ecNumber evidence="5">5.6.2.4</ecNumber>
    </recommendedName>
</protein>
<dbReference type="Proteomes" id="UP001163846">
    <property type="component" value="Unassembled WGS sequence"/>
</dbReference>
<dbReference type="GO" id="GO:0016787">
    <property type="term" value="F:hydrolase activity"/>
    <property type="evidence" value="ECO:0007669"/>
    <property type="project" value="UniProtKB-KW"/>
</dbReference>
<evidence type="ECO:0000256" key="4">
    <source>
        <dbReference type="ARBA" id="ARBA00034617"/>
    </source>
</evidence>
<sequence>MVCVLPFVIASAEPLPGAVFQWFNELDEIVKGLYYLICTTWGGGARATEVEYTLYANYPDKQRNVYYINGLLTIVTEYSKTQSITGAGKLVARTPAYQVNRLLVLVLGLAFWAAGYIGCHVGMAKESCERYFYEVFVLTGHSMTSKKFSDVLGSFNSANIGVNARQADFRQLMACMLISATSTNFLDTEDEDPNVIAAHESFGHSLDTGRAHYGLESTASIGLAPDAVAHMQQPPGTLTNSPSANAIVTELFKNFTNSFSHQFLQFEQRTQAFMQQAIEHMGTQIIEQLRSVHNLVTYQNSRRAPVQPSVYQALKAVLRRKYDLQLGFTSPQQAELINSVGSSFHVLGVLETGGGKSLAFFGAPFLFPDHLFIVVSPLVALTEDLRRRLLETSIKGGVWGDTSWDPHTAQLVLVSAHNAGTTAFDQWLKLAAIRSRLKRVFVDEAHKIATDSEWRPCIRLLTHLTRHGVPLTLLSGSLMPRSIPKILELLHITDLSIVDEIRRYTGRPNLQYYVEKIEQDGYLDRIQASVQSKTAKFEPHDRGIIFMKTIVETEQVRASLRCPVYTGQMTIEQRRESELCWRRGLRPEDRWIVATQAFGQGVDYASVRTVIHKDPMELINFFQETGRAGRDGDPARCFCFWTELPPPAPDLKNDHLGRADMIMLLQTTACIRMSFASLDRETHSCLALNASPCMNCERLSLVPHAVAPVDLPNFNKPLVPNLPNDSSQLVPLSVPINAAMLSAKYDQGLEQLLLFKRILDDVEQCGCLDCWVKCDFHNTTTTHKRPWAFDPSLATLLRLKMKSGDFWPFCYNCWIPFREPCNHPPTEPYQKLDRDRCTHVWDDPTTGKLVPVVPTLIALIFTSRQELVTEMAQNLGQKWHTIGLLTDWLHEKVQSPSSAPNPVIFINLYFTLTRKA</sequence>
<dbReference type="GO" id="GO:0003676">
    <property type="term" value="F:nucleic acid binding"/>
    <property type="evidence" value="ECO:0007669"/>
    <property type="project" value="InterPro"/>
</dbReference>
<dbReference type="EMBL" id="MU806129">
    <property type="protein sequence ID" value="KAJ3839416.1"/>
    <property type="molecule type" value="Genomic_DNA"/>
</dbReference>
<keyword evidence="2" id="KW-0547">Nucleotide-binding</keyword>
<dbReference type="Pfam" id="PF00270">
    <property type="entry name" value="DEAD"/>
    <property type="match status" value="1"/>
</dbReference>
<keyword evidence="10" id="KW-1185">Reference proteome</keyword>
<comment type="catalytic activity">
    <reaction evidence="4">
        <text>Couples ATP hydrolysis with the unwinding of duplex DNA by translocating in the 3'-5' direction.</text>
        <dbReference type="EC" id="5.6.2.4"/>
    </reaction>
</comment>
<name>A0AA38UFL8_9AGAR</name>
<keyword evidence="9" id="KW-0378">Hydrolase</keyword>
<dbReference type="GO" id="GO:0005634">
    <property type="term" value="C:nucleus"/>
    <property type="evidence" value="ECO:0007669"/>
    <property type="project" value="TreeGrafter"/>
</dbReference>
<keyword evidence="6" id="KW-0812">Transmembrane</keyword>
<dbReference type="InterPro" id="IPR011545">
    <property type="entry name" value="DEAD/DEAH_box_helicase_dom"/>
</dbReference>
<evidence type="ECO:0000313" key="10">
    <source>
        <dbReference type="Proteomes" id="UP001163846"/>
    </source>
</evidence>
<dbReference type="SMART" id="SM00487">
    <property type="entry name" value="DEXDc"/>
    <property type="match status" value="1"/>
</dbReference>
<dbReference type="SMART" id="SM00490">
    <property type="entry name" value="HELICc"/>
    <property type="match status" value="1"/>
</dbReference>
<feature type="domain" description="Helicase ATP-binding" evidence="7">
    <location>
        <begin position="337"/>
        <end position="496"/>
    </location>
</feature>
<dbReference type="PANTHER" id="PTHR13710:SF149">
    <property type="entry name" value="ATP-DEPENDENT DNA HELICASE TLH2"/>
    <property type="match status" value="1"/>
</dbReference>
<feature type="transmembrane region" description="Helical" evidence="6">
    <location>
        <begin position="102"/>
        <end position="123"/>
    </location>
</feature>
<dbReference type="PANTHER" id="PTHR13710">
    <property type="entry name" value="DNA HELICASE RECQ FAMILY MEMBER"/>
    <property type="match status" value="1"/>
</dbReference>
<accession>A0AA38UFL8</accession>
<dbReference type="GO" id="GO:0005737">
    <property type="term" value="C:cytoplasm"/>
    <property type="evidence" value="ECO:0007669"/>
    <property type="project" value="TreeGrafter"/>
</dbReference>
<feature type="domain" description="Helicase C-terminal" evidence="8">
    <location>
        <begin position="509"/>
        <end position="686"/>
    </location>
</feature>
<keyword evidence="3" id="KW-0067">ATP-binding</keyword>
<proteinExistence type="inferred from homology"/>
<evidence type="ECO:0000259" key="7">
    <source>
        <dbReference type="PROSITE" id="PS51192"/>
    </source>
</evidence>
<evidence type="ECO:0000256" key="6">
    <source>
        <dbReference type="SAM" id="Phobius"/>
    </source>
</evidence>
<dbReference type="GO" id="GO:0009378">
    <property type="term" value="F:four-way junction helicase activity"/>
    <property type="evidence" value="ECO:0007669"/>
    <property type="project" value="TreeGrafter"/>
</dbReference>
<dbReference type="GO" id="GO:0043138">
    <property type="term" value="F:3'-5' DNA helicase activity"/>
    <property type="evidence" value="ECO:0007669"/>
    <property type="project" value="UniProtKB-EC"/>
</dbReference>